<evidence type="ECO:0000259" key="3">
    <source>
        <dbReference type="PROSITE" id="PS51677"/>
    </source>
</evidence>
<feature type="domain" description="NodB homology" evidence="3">
    <location>
        <begin position="23"/>
        <end position="199"/>
    </location>
</feature>
<dbReference type="Gene3D" id="3.20.20.370">
    <property type="entry name" value="Glycoside hydrolase/deacetylase"/>
    <property type="match status" value="1"/>
</dbReference>
<dbReference type="PROSITE" id="PS51677">
    <property type="entry name" value="NODB"/>
    <property type="match status" value="1"/>
</dbReference>
<keyword evidence="4" id="KW-0858">Xylan degradation</keyword>
<dbReference type="SUPFAM" id="SSF88713">
    <property type="entry name" value="Glycoside hydrolase/deacetylase"/>
    <property type="match status" value="1"/>
</dbReference>
<dbReference type="InterPro" id="IPR011330">
    <property type="entry name" value="Glyco_hydro/deAcase_b/a-brl"/>
</dbReference>
<dbReference type="InterPro" id="IPR050248">
    <property type="entry name" value="Polysacc_deacetylase_ArnD"/>
</dbReference>
<keyword evidence="4" id="KW-0624">Polysaccharide degradation</keyword>
<dbReference type="PANTHER" id="PTHR10587">
    <property type="entry name" value="GLYCOSYL TRANSFERASE-RELATED"/>
    <property type="match status" value="1"/>
</dbReference>
<dbReference type="Proteomes" id="UP000642070">
    <property type="component" value="Unassembled WGS sequence"/>
</dbReference>
<sequence>MARTSDSYLARTFDSGAARTSDSYVALTFDDGPNPVTTGALLDALRDAGARATFFDIGGNAQAHPALVRAKRDAGMWIGNHSWTHPHLPGLPAARVAAELGQTQAVLERLWGEAPRLFRPPYGETDATVRAAEARLGLTEVLWTADTRDWNGADTDRIVAAAGALEPGGVLLMHDGYAATVAAVPRIVAGLRARGLEPGMICPSSGRAVGFSK</sequence>
<dbReference type="RefSeq" id="WP_229836090.1">
    <property type="nucleotide sequence ID" value="NZ_BMPI01000040.1"/>
</dbReference>
<evidence type="ECO:0000313" key="5">
    <source>
        <dbReference type="Proteomes" id="UP000642070"/>
    </source>
</evidence>
<keyword evidence="4" id="KW-0326">Glycosidase</keyword>
<dbReference type="GO" id="GO:0045493">
    <property type="term" value="P:xylan catabolic process"/>
    <property type="evidence" value="ECO:0007669"/>
    <property type="project" value="UniProtKB-KW"/>
</dbReference>
<accession>A0A917X2R9</accession>
<evidence type="ECO:0000256" key="1">
    <source>
        <dbReference type="ARBA" id="ARBA00022723"/>
    </source>
</evidence>
<comment type="caution">
    <text evidence="4">The sequence shown here is derived from an EMBL/GenBank/DDBJ whole genome shotgun (WGS) entry which is preliminary data.</text>
</comment>
<keyword evidence="2 4" id="KW-0378">Hydrolase</keyword>
<dbReference type="PANTHER" id="PTHR10587:SF133">
    <property type="entry name" value="CHITIN DEACETYLASE 1-RELATED"/>
    <property type="match status" value="1"/>
</dbReference>
<dbReference type="EMBL" id="BMPI01000040">
    <property type="protein sequence ID" value="GGM57603.1"/>
    <property type="molecule type" value="Genomic_DNA"/>
</dbReference>
<protein>
    <submittedName>
        <fullName evidence="4">Xylanase deacetylase</fullName>
    </submittedName>
</protein>
<keyword evidence="4" id="KW-0119">Carbohydrate metabolism</keyword>
<gene>
    <name evidence="4" type="ORF">GCM10007977_069050</name>
</gene>
<keyword evidence="5" id="KW-1185">Reference proteome</keyword>
<dbReference type="GO" id="GO:0016798">
    <property type="term" value="F:hydrolase activity, acting on glycosyl bonds"/>
    <property type="evidence" value="ECO:0007669"/>
    <property type="project" value="UniProtKB-KW"/>
</dbReference>
<dbReference type="GO" id="GO:0016020">
    <property type="term" value="C:membrane"/>
    <property type="evidence" value="ECO:0007669"/>
    <property type="project" value="TreeGrafter"/>
</dbReference>
<name>A0A917X2R9_9ACTN</name>
<keyword evidence="1" id="KW-0479">Metal-binding</keyword>
<reference evidence="4" key="2">
    <citation type="submission" date="2020-09" db="EMBL/GenBank/DDBJ databases">
        <authorList>
            <person name="Sun Q."/>
            <person name="Ohkuma M."/>
        </authorList>
    </citation>
    <scope>NUCLEOTIDE SEQUENCE</scope>
    <source>
        <strain evidence="4">JCM 19831</strain>
    </source>
</reference>
<dbReference type="Pfam" id="PF01522">
    <property type="entry name" value="Polysacc_deac_1"/>
    <property type="match status" value="1"/>
</dbReference>
<dbReference type="InterPro" id="IPR002509">
    <property type="entry name" value="NODB_dom"/>
</dbReference>
<dbReference type="GO" id="GO:0016810">
    <property type="term" value="F:hydrolase activity, acting on carbon-nitrogen (but not peptide) bonds"/>
    <property type="evidence" value="ECO:0007669"/>
    <property type="project" value="InterPro"/>
</dbReference>
<dbReference type="AlphaFoldDB" id="A0A917X2R9"/>
<reference evidence="4" key="1">
    <citation type="journal article" date="2014" name="Int. J. Syst. Evol. Microbiol.">
        <title>Complete genome sequence of Corynebacterium casei LMG S-19264T (=DSM 44701T), isolated from a smear-ripened cheese.</title>
        <authorList>
            <consortium name="US DOE Joint Genome Institute (JGI-PGF)"/>
            <person name="Walter F."/>
            <person name="Albersmeier A."/>
            <person name="Kalinowski J."/>
            <person name="Ruckert C."/>
        </authorList>
    </citation>
    <scope>NUCLEOTIDE SEQUENCE</scope>
    <source>
        <strain evidence="4">JCM 19831</strain>
    </source>
</reference>
<evidence type="ECO:0000256" key="2">
    <source>
        <dbReference type="ARBA" id="ARBA00022801"/>
    </source>
</evidence>
<evidence type="ECO:0000313" key="4">
    <source>
        <dbReference type="EMBL" id="GGM57603.1"/>
    </source>
</evidence>
<dbReference type="GO" id="GO:0046872">
    <property type="term" value="F:metal ion binding"/>
    <property type="evidence" value="ECO:0007669"/>
    <property type="project" value="UniProtKB-KW"/>
</dbReference>
<proteinExistence type="predicted"/>
<organism evidence="4 5">
    <name type="scientific">Dactylosporangium sucinum</name>
    <dbReference type="NCBI Taxonomy" id="1424081"/>
    <lineage>
        <taxon>Bacteria</taxon>
        <taxon>Bacillati</taxon>
        <taxon>Actinomycetota</taxon>
        <taxon>Actinomycetes</taxon>
        <taxon>Micromonosporales</taxon>
        <taxon>Micromonosporaceae</taxon>
        <taxon>Dactylosporangium</taxon>
    </lineage>
</organism>